<feature type="domain" description="YhcG N-terminal" evidence="3">
    <location>
        <begin position="6"/>
        <end position="141"/>
    </location>
</feature>
<feature type="region of interest" description="Disordered" evidence="1">
    <location>
        <begin position="342"/>
        <end position="371"/>
    </location>
</feature>
<sequence>MLVNDLSSMIEGARKQVAVTANAVLTTLYWQLGHRVLTEVTGGRRAEYGGQIVSAVGRQLEARYGRGFGEKNLRRMVQFATVFPDAEIVAALLRQLGWTHFTLLIPLNDPLKREFYAEMCRVERWSTRELRQKIDSMLFERTALSKKPEALIRGELAALREEGELTPSLVFQDPYMLDFLELSDTYSEKDLESAILREIERFLLELGVGFAFVERQKRITLDGDDYYIDLLFFHRRMRRLVAIELKIGDFKPSDSGQMELYLRWLDRHERQPAEQAPLGIILCAGKKRETVEYLDLDARGIHVAEYLTELPPREVLQERLHRAIESARARLDISAGADVDVASSRRATATGGPKRKPQGRKRRLRSSRVAR</sequence>
<dbReference type="Pfam" id="PF17761">
    <property type="entry name" value="DUF1016_N"/>
    <property type="match status" value="1"/>
</dbReference>
<evidence type="ECO:0000256" key="1">
    <source>
        <dbReference type="SAM" id="MobiDB-lite"/>
    </source>
</evidence>
<evidence type="ECO:0000259" key="2">
    <source>
        <dbReference type="Pfam" id="PF06250"/>
    </source>
</evidence>
<evidence type="ECO:0000259" key="3">
    <source>
        <dbReference type="Pfam" id="PF17761"/>
    </source>
</evidence>
<evidence type="ECO:0000313" key="4">
    <source>
        <dbReference type="EMBL" id="QAT88350.1"/>
    </source>
</evidence>
<dbReference type="GO" id="GO:0003676">
    <property type="term" value="F:nucleic acid binding"/>
    <property type="evidence" value="ECO:0007669"/>
    <property type="project" value="InterPro"/>
</dbReference>
<dbReference type="InterPro" id="IPR053148">
    <property type="entry name" value="PD-DEXK-like_domain"/>
</dbReference>
<dbReference type="InterPro" id="IPR041527">
    <property type="entry name" value="YhcG_N"/>
</dbReference>
<reference evidence="4 5" key="1">
    <citation type="submission" date="2018-12" db="EMBL/GenBank/DDBJ databases">
        <title>Complete Genome Sequence of the Corallopyronin A producing Myxobacterium Corallococcus coralloides B035.</title>
        <authorList>
            <person name="Bouhired S.M."/>
            <person name="Rupp O."/>
            <person name="Blom J."/>
            <person name="Schaeberle T.F."/>
            <person name="Kehraus S."/>
            <person name="Schiefer A."/>
            <person name="Pfarr K."/>
            <person name="Goesmann A."/>
            <person name="Hoerauf A."/>
            <person name="Koenig G.M."/>
        </authorList>
    </citation>
    <scope>NUCLEOTIDE SEQUENCE [LARGE SCALE GENOMIC DNA]</scope>
    <source>
        <strain evidence="4 5">B035</strain>
    </source>
</reference>
<dbReference type="InterPro" id="IPR011856">
    <property type="entry name" value="tRNA_endonuc-like_dom_sf"/>
</dbReference>
<evidence type="ECO:0008006" key="6">
    <source>
        <dbReference type="Google" id="ProtNLM"/>
    </source>
</evidence>
<accession>A0A410S2I2</accession>
<name>A0A410S2I2_CORCK</name>
<proteinExistence type="predicted"/>
<dbReference type="PANTHER" id="PTHR30547:SF5">
    <property type="entry name" value="NUCLEASE YHCG-RELATED"/>
    <property type="match status" value="1"/>
</dbReference>
<dbReference type="PANTHER" id="PTHR30547">
    <property type="entry name" value="UNCHARACTERIZED PROTEIN YHCG-RELATED"/>
    <property type="match status" value="1"/>
</dbReference>
<evidence type="ECO:0000313" key="5">
    <source>
        <dbReference type="Proteomes" id="UP000288758"/>
    </source>
</evidence>
<dbReference type="EMBL" id="CP034669">
    <property type="protein sequence ID" value="QAT88350.1"/>
    <property type="molecule type" value="Genomic_DNA"/>
</dbReference>
<protein>
    <recommendedName>
        <fullName evidence="6">DUF1016 domain-containing protein</fullName>
    </recommendedName>
</protein>
<dbReference type="Proteomes" id="UP000288758">
    <property type="component" value="Chromosome"/>
</dbReference>
<organism evidence="4 5">
    <name type="scientific">Corallococcus coralloides</name>
    <name type="common">Myxococcus coralloides</name>
    <dbReference type="NCBI Taxonomy" id="184914"/>
    <lineage>
        <taxon>Bacteria</taxon>
        <taxon>Pseudomonadati</taxon>
        <taxon>Myxococcota</taxon>
        <taxon>Myxococcia</taxon>
        <taxon>Myxococcales</taxon>
        <taxon>Cystobacterineae</taxon>
        <taxon>Myxococcaceae</taxon>
        <taxon>Corallococcus</taxon>
    </lineage>
</organism>
<feature type="domain" description="YhcG PDDEXK nuclease" evidence="2">
    <location>
        <begin position="170"/>
        <end position="320"/>
    </location>
</feature>
<dbReference type="InterPro" id="IPR009362">
    <property type="entry name" value="YhcG_C"/>
</dbReference>
<dbReference type="Pfam" id="PF06250">
    <property type="entry name" value="YhcG_C"/>
    <property type="match status" value="1"/>
</dbReference>
<dbReference type="AlphaFoldDB" id="A0A410S2I2"/>
<dbReference type="Gene3D" id="3.40.1350.10">
    <property type="match status" value="1"/>
</dbReference>
<feature type="compositionally biased region" description="Basic residues" evidence="1">
    <location>
        <begin position="353"/>
        <end position="371"/>
    </location>
</feature>
<gene>
    <name evidence="4" type="ORF">EJ065_6825</name>
</gene>
<dbReference type="RefSeq" id="WP_240672577.1">
    <property type="nucleotide sequence ID" value="NZ_CP034669.1"/>
</dbReference>